<evidence type="ECO:0000256" key="1">
    <source>
        <dbReference type="ARBA" id="ARBA00006432"/>
    </source>
</evidence>
<dbReference type="Gene3D" id="3.40.50.12780">
    <property type="entry name" value="N-terminal domain of ligase-like"/>
    <property type="match status" value="1"/>
</dbReference>
<evidence type="ECO:0000256" key="2">
    <source>
        <dbReference type="ARBA" id="ARBA00022598"/>
    </source>
</evidence>
<dbReference type="Pfam" id="PF13193">
    <property type="entry name" value="AMP-binding_C"/>
    <property type="match status" value="1"/>
</dbReference>
<organism evidence="5 6">
    <name type="scientific">Aromatoleum tolulyticum</name>
    <dbReference type="NCBI Taxonomy" id="34027"/>
    <lineage>
        <taxon>Bacteria</taxon>
        <taxon>Pseudomonadati</taxon>
        <taxon>Pseudomonadota</taxon>
        <taxon>Betaproteobacteria</taxon>
        <taxon>Rhodocyclales</taxon>
        <taxon>Rhodocyclaceae</taxon>
        <taxon>Aromatoleum</taxon>
    </lineage>
</organism>
<proteinExistence type="inferred from homology"/>
<dbReference type="AlphaFoldDB" id="A0A1N6YN65"/>
<evidence type="ECO:0000259" key="3">
    <source>
        <dbReference type="Pfam" id="PF00501"/>
    </source>
</evidence>
<dbReference type="PANTHER" id="PTHR43201:SF5">
    <property type="entry name" value="MEDIUM-CHAIN ACYL-COA LIGASE ACSF2, MITOCHONDRIAL"/>
    <property type="match status" value="1"/>
</dbReference>
<evidence type="ECO:0000313" key="5">
    <source>
        <dbReference type="EMBL" id="SIR16002.1"/>
    </source>
</evidence>
<dbReference type="InterPro" id="IPR020845">
    <property type="entry name" value="AMP-binding_CS"/>
</dbReference>
<dbReference type="Proteomes" id="UP000186819">
    <property type="component" value="Unassembled WGS sequence"/>
</dbReference>
<dbReference type="InterPro" id="IPR045851">
    <property type="entry name" value="AMP-bd_C_sf"/>
</dbReference>
<keyword evidence="2 5" id="KW-0436">Ligase</keyword>
<name>A0A1N6YN65_9RHOO</name>
<dbReference type="RefSeq" id="WP_076603088.1">
    <property type="nucleotide sequence ID" value="NZ_FTMD01000010.1"/>
</dbReference>
<dbReference type="PROSITE" id="PS00455">
    <property type="entry name" value="AMP_BINDING"/>
    <property type="match status" value="1"/>
</dbReference>
<reference evidence="6" key="1">
    <citation type="submission" date="2017-01" db="EMBL/GenBank/DDBJ databases">
        <authorList>
            <person name="Varghese N."/>
            <person name="Submissions S."/>
        </authorList>
    </citation>
    <scope>NUCLEOTIDE SEQUENCE [LARGE SCALE GENOMIC DNA]</scope>
    <source>
        <strain evidence="6">ATCC 51758</strain>
    </source>
</reference>
<dbReference type="Gene3D" id="3.30.300.30">
    <property type="match status" value="1"/>
</dbReference>
<dbReference type="OrthoDB" id="9766486at2"/>
<dbReference type="SUPFAM" id="SSF56801">
    <property type="entry name" value="Acetyl-CoA synthetase-like"/>
    <property type="match status" value="1"/>
</dbReference>
<dbReference type="GO" id="GO:0031956">
    <property type="term" value="F:medium-chain fatty acid-CoA ligase activity"/>
    <property type="evidence" value="ECO:0007669"/>
    <property type="project" value="TreeGrafter"/>
</dbReference>
<dbReference type="EMBL" id="FTMD01000010">
    <property type="protein sequence ID" value="SIR16002.1"/>
    <property type="molecule type" value="Genomic_DNA"/>
</dbReference>
<evidence type="ECO:0000313" key="6">
    <source>
        <dbReference type="Proteomes" id="UP000186819"/>
    </source>
</evidence>
<dbReference type="Pfam" id="PF00501">
    <property type="entry name" value="AMP-binding"/>
    <property type="match status" value="1"/>
</dbReference>
<evidence type="ECO:0000259" key="4">
    <source>
        <dbReference type="Pfam" id="PF13193"/>
    </source>
</evidence>
<dbReference type="InterPro" id="IPR042099">
    <property type="entry name" value="ANL_N_sf"/>
</dbReference>
<protein>
    <submittedName>
        <fullName evidence="5">Cyclohexanecarboxylate-CoA ligase</fullName>
    </submittedName>
</protein>
<dbReference type="InterPro" id="IPR025110">
    <property type="entry name" value="AMP-bd_C"/>
</dbReference>
<comment type="similarity">
    <text evidence="1">Belongs to the ATP-dependent AMP-binding enzyme family.</text>
</comment>
<dbReference type="STRING" id="34027.SAMN05421829_110151"/>
<sequence>MDFDAVLLPPRRAACIAAGLWPDRTINDELEVCVATYPDKVALTAMRAEDGEVRRFTYRELAALADRVAVGLSRLGVGRNDVVAMQLPNWWQFTVVYLACARIGAVINPLMPIFRERELSFMLGHGEAKVLIVPKSFRGFDHEAMARGLQPTLPALKRIVVIDSDGPDSFEALLTAPAWEKEPDAADILTRSRPGPDDITMLMYTSGTTGEPKGAMHSTNTVMANLVQYARQLRLDHDDVVLMASPMAHQTGAAYGMMLPILLHGRSVILDKWEPAKAVELIRAEGATFTMASTPFLTDLTKTVQESGLPVPTLRSFLCSGAPIPPPPLVEQARKVLGTKIVSAWGMTEIGVITMIGLDDDDERAYTTDGKVIHGAEVRIVDDAGVELPRGEVGRLVVRTCSAFGGYLKRPQWNNVDADGWLDSGDVAKMDEQGYIRISGRNKDVIIRGGENIPVFEIESLLYRHPAVEQVAIVAYPDERLGERGCAVIAPKAGQTIDFASMVDFLKAQKVAMQYIPERLIVRETMPSTATGKIQKFKLRELQREELSLPQR</sequence>
<keyword evidence="6" id="KW-1185">Reference proteome</keyword>
<dbReference type="NCBIfam" id="TIGR03208">
    <property type="entry name" value="cyc_hxne_CoA_lg"/>
    <property type="match status" value="1"/>
</dbReference>
<gene>
    <name evidence="5" type="ORF">SAMN05421829_110151</name>
</gene>
<dbReference type="InterPro" id="IPR017621">
    <property type="entry name" value="Cyclohxane-COOH-CoA_Ligase"/>
</dbReference>
<feature type="domain" description="AMP-dependent synthetase/ligase" evidence="3">
    <location>
        <begin position="32"/>
        <end position="408"/>
    </location>
</feature>
<dbReference type="InterPro" id="IPR000873">
    <property type="entry name" value="AMP-dep_synth/lig_dom"/>
</dbReference>
<dbReference type="PANTHER" id="PTHR43201">
    <property type="entry name" value="ACYL-COA SYNTHETASE"/>
    <property type="match status" value="1"/>
</dbReference>
<accession>A0A1N6YN65</accession>
<dbReference type="GO" id="GO:0006631">
    <property type="term" value="P:fatty acid metabolic process"/>
    <property type="evidence" value="ECO:0007669"/>
    <property type="project" value="TreeGrafter"/>
</dbReference>
<feature type="domain" description="AMP-binding enzyme C-terminal" evidence="4">
    <location>
        <begin position="457"/>
        <end position="533"/>
    </location>
</feature>